<dbReference type="Pfam" id="PF14542">
    <property type="entry name" value="Acetyltransf_CG"/>
    <property type="match status" value="1"/>
</dbReference>
<dbReference type="InterPro" id="IPR031165">
    <property type="entry name" value="GNAT_YJDJ"/>
</dbReference>
<dbReference type="InterPro" id="IPR045057">
    <property type="entry name" value="Gcn5-rel_NAT"/>
</dbReference>
<comment type="caution">
    <text evidence="2">The sequence shown here is derived from an EMBL/GenBank/DDBJ whole genome shotgun (WGS) entry which is preliminary data.</text>
</comment>
<dbReference type="Gene3D" id="3.40.630.30">
    <property type="match status" value="1"/>
</dbReference>
<name>A0ABS3SV94_9FLAO</name>
<accession>A0ABS3SV94</accession>
<dbReference type="RefSeq" id="WP_208234767.1">
    <property type="nucleotide sequence ID" value="NZ_JAGEVG010000019.1"/>
</dbReference>
<dbReference type="InterPro" id="IPR016181">
    <property type="entry name" value="Acyl_CoA_acyltransferase"/>
</dbReference>
<evidence type="ECO:0000313" key="3">
    <source>
        <dbReference type="Proteomes" id="UP000681315"/>
    </source>
</evidence>
<reference evidence="2 3" key="1">
    <citation type="submission" date="2021-03" db="EMBL/GenBank/DDBJ databases">
        <title>Gelidibacter sp. nov., isolated from costal sediment.</title>
        <authorList>
            <person name="Lun K.-Y."/>
        </authorList>
    </citation>
    <scope>NUCLEOTIDE SEQUENCE [LARGE SCALE GENOMIC DNA]</scope>
    <source>
        <strain evidence="2 3">DF109</strain>
    </source>
</reference>
<gene>
    <name evidence="2" type="ORF">J4051_15385</name>
</gene>
<dbReference type="Proteomes" id="UP000681315">
    <property type="component" value="Unassembled WGS sequence"/>
</dbReference>
<dbReference type="PANTHER" id="PTHR31435">
    <property type="entry name" value="PROTEIN NATD1"/>
    <property type="match status" value="1"/>
</dbReference>
<sequence>MTTIEREDNGKKGRFVIYYNDEEAGEMTYTWAGKDKFIIDHTGVEDKFGGKGFAKELVMAGVAYARDNDLKIIPLCPYAKSRFDRDKSIGDVLA</sequence>
<evidence type="ECO:0000313" key="2">
    <source>
        <dbReference type="EMBL" id="MBO3099662.1"/>
    </source>
</evidence>
<keyword evidence="3" id="KW-1185">Reference proteome</keyword>
<dbReference type="PANTHER" id="PTHR31435:SF10">
    <property type="entry name" value="BSR4717 PROTEIN"/>
    <property type="match status" value="1"/>
</dbReference>
<evidence type="ECO:0000259" key="1">
    <source>
        <dbReference type="PROSITE" id="PS51729"/>
    </source>
</evidence>
<protein>
    <submittedName>
        <fullName evidence="2">N-acetyltransferase</fullName>
    </submittedName>
</protein>
<dbReference type="CDD" id="cd04301">
    <property type="entry name" value="NAT_SF"/>
    <property type="match status" value="1"/>
</dbReference>
<organism evidence="2 3">
    <name type="scientific">Gelidibacter pelagius</name>
    <dbReference type="NCBI Taxonomy" id="2819985"/>
    <lineage>
        <taxon>Bacteria</taxon>
        <taxon>Pseudomonadati</taxon>
        <taxon>Bacteroidota</taxon>
        <taxon>Flavobacteriia</taxon>
        <taxon>Flavobacteriales</taxon>
        <taxon>Flavobacteriaceae</taxon>
        <taxon>Gelidibacter</taxon>
    </lineage>
</organism>
<dbReference type="EMBL" id="JAGEVG010000019">
    <property type="protein sequence ID" value="MBO3099662.1"/>
    <property type="molecule type" value="Genomic_DNA"/>
</dbReference>
<proteinExistence type="predicted"/>
<feature type="domain" description="N-acetyltransferase" evidence="1">
    <location>
        <begin position="7"/>
        <end position="94"/>
    </location>
</feature>
<dbReference type="PROSITE" id="PS51729">
    <property type="entry name" value="GNAT_YJDJ"/>
    <property type="match status" value="1"/>
</dbReference>
<dbReference type="SUPFAM" id="SSF55729">
    <property type="entry name" value="Acyl-CoA N-acyltransferases (Nat)"/>
    <property type="match status" value="1"/>
</dbReference>